<accession>A0ABT1ICL3</accession>
<reference evidence="2 3" key="1">
    <citation type="submission" date="2022-06" db="EMBL/GenBank/DDBJ databases">
        <title>Genomic Encyclopedia of Archaeal and Bacterial Type Strains, Phase II (KMG-II): from individual species to whole genera.</title>
        <authorList>
            <person name="Goeker M."/>
        </authorList>
    </citation>
    <scope>NUCLEOTIDE SEQUENCE [LARGE SCALE GENOMIC DNA]</scope>
    <source>
        <strain evidence="2 3">DSM 44255</strain>
    </source>
</reference>
<feature type="compositionally biased region" description="Low complexity" evidence="1">
    <location>
        <begin position="224"/>
        <end position="240"/>
    </location>
</feature>
<name>A0ABT1ICL3_9PSEU</name>
<evidence type="ECO:0000256" key="1">
    <source>
        <dbReference type="SAM" id="MobiDB-lite"/>
    </source>
</evidence>
<dbReference type="RefSeq" id="WP_253887348.1">
    <property type="nucleotide sequence ID" value="NZ_BAAAVB010000009.1"/>
</dbReference>
<sequence length="285" mass="28590">MSGYREDRQVGEATALRRAVSRTLFVLGGTLASTAAAWAICTATAGADVATDLQHDLRSVVDAVPALDAPATAEAKSGLLGLTDQVGTLIGEPVDASRVTEVSHGATQAVDQFGRDLAKQLPSHLGTARVDLPLRGTATRPAEVTPAPEQTGQFPVLGSPVVEQATPAATAEALLPTALDARPVLGAQERATGNGLSQRGSPESADERVNQHAPALPTGPSPLAPLSMPAPVSPGHSGAGAADALGHGLVVVIPADSDPTSARAPRSTPVAAIAAVDAQPGVTPD</sequence>
<feature type="region of interest" description="Disordered" evidence="1">
    <location>
        <begin position="192"/>
        <end position="240"/>
    </location>
</feature>
<comment type="caution">
    <text evidence="2">The sequence shown here is derived from an EMBL/GenBank/DDBJ whole genome shotgun (WGS) entry which is preliminary data.</text>
</comment>
<dbReference type="Proteomes" id="UP001205185">
    <property type="component" value="Unassembled WGS sequence"/>
</dbReference>
<keyword evidence="3" id="KW-1185">Reference proteome</keyword>
<organism evidence="2 3">
    <name type="scientific">Actinokineospora diospyrosa</name>
    <dbReference type="NCBI Taxonomy" id="103728"/>
    <lineage>
        <taxon>Bacteria</taxon>
        <taxon>Bacillati</taxon>
        <taxon>Actinomycetota</taxon>
        <taxon>Actinomycetes</taxon>
        <taxon>Pseudonocardiales</taxon>
        <taxon>Pseudonocardiaceae</taxon>
        <taxon>Actinokineospora</taxon>
    </lineage>
</organism>
<evidence type="ECO:0000313" key="3">
    <source>
        <dbReference type="Proteomes" id="UP001205185"/>
    </source>
</evidence>
<protein>
    <submittedName>
        <fullName evidence="2">Uncharacterized protein</fullName>
    </submittedName>
</protein>
<evidence type="ECO:0000313" key="2">
    <source>
        <dbReference type="EMBL" id="MCP2270367.1"/>
    </source>
</evidence>
<gene>
    <name evidence="2" type="ORF">LV75_002868</name>
</gene>
<dbReference type="EMBL" id="JAMTCO010000007">
    <property type="protein sequence ID" value="MCP2270367.1"/>
    <property type="molecule type" value="Genomic_DNA"/>
</dbReference>
<proteinExistence type="predicted"/>